<dbReference type="PANTHER" id="PTHR21535">
    <property type="entry name" value="MAGNESIUM AND COBALT TRANSPORT PROTEIN/MITOCHONDRIAL IMPORT INNER MEMBRANE TRANSLOCASE SUBUNIT TIM8"/>
    <property type="match status" value="1"/>
</dbReference>
<proteinExistence type="predicted"/>
<feature type="region of interest" description="Disordered" evidence="1">
    <location>
        <begin position="645"/>
        <end position="680"/>
    </location>
</feature>
<dbReference type="VEuPathDB" id="TriTrypDB:LPMP_311910"/>
<dbReference type="OrthoDB" id="29879at2759"/>
<dbReference type="EMBL" id="CP009400">
    <property type="protein sequence ID" value="AIO00782.1"/>
    <property type="molecule type" value="Genomic_DNA"/>
</dbReference>
<organism evidence="3 4">
    <name type="scientific">Leishmania panamensis</name>
    <dbReference type="NCBI Taxonomy" id="5679"/>
    <lineage>
        <taxon>Eukaryota</taxon>
        <taxon>Discoba</taxon>
        <taxon>Euglenozoa</taxon>
        <taxon>Kinetoplastea</taxon>
        <taxon>Metakinetoplastina</taxon>
        <taxon>Trypanosomatida</taxon>
        <taxon>Trypanosomatidae</taxon>
        <taxon>Leishmaniinae</taxon>
        <taxon>Leishmania</taxon>
        <taxon>Leishmania guyanensis species complex</taxon>
    </lineage>
</organism>
<feature type="region of interest" description="Disordered" evidence="1">
    <location>
        <begin position="55"/>
        <end position="122"/>
    </location>
</feature>
<feature type="transmembrane region" description="Helical" evidence="2">
    <location>
        <begin position="745"/>
        <end position="764"/>
    </location>
</feature>
<keyword evidence="4" id="KW-1185">Reference proteome</keyword>
<evidence type="ECO:0000256" key="2">
    <source>
        <dbReference type="SAM" id="Phobius"/>
    </source>
</evidence>
<dbReference type="VEuPathDB" id="TriTrypDB:LPAL13_310026000"/>
<dbReference type="eggNOG" id="ENOG502S1SI">
    <property type="taxonomic scope" value="Eukaryota"/>
</dbReference>
<keyword evidence="2" id="KW-0472">Membrane</keyword>
<evidence type="ECO:0000256" key="1">
    <source>
        <dbReference type="SAM" id="MobiDB-lite"/>
    </source>
</evidence>
<reference evidence="3 4" key="1">
    <citation type="journal article" date="2015" name="Sci. Rep.">
        <title>The genome of Leishmania panamensis: insights into genomics of the L. (Viannia) subgenus.</title>
        <authorList>
            <person name="Llanes A."/>
            <person name="Restrepo C.M."/>
            <person name="Vecchio G.D."/>
            <person name="Anguizola F.J."/>
            <person name="Lleonart R."/>
        </authorList>
    </citation>
    <scope>NUCLEOTIDE SEQUENCE [LARGE SCALE GENOMIC DNA]</scope>
    <source>
        <strain evidence="3 4">MHOM/PA/94/PSC-1</strain>
    </source>
</reference>
<feature type="region of interest" description="Disordered" evidence="1">
    <location>
        <begin position="1"/>
        <end position="40"/>
    </location>
</feature>
<gene>
    <name evidence="3" type="ORF">LPMP_311910</name>
</gene>
<dbReference type="Proteomes" id="UP000063063">
    <property type="component" value="Chromosome 31"/>
</dbReference>
<dbReference type="GeneID" id="22577617"/>
<dbReference type="PANTHER" id="PTHR21535:SF93">
    <property type="entry name" value="CORA-LIKE MG2+ TRANSPORTER PROTEIN"/>
    <property type="match status" value="1"/>
</dbReference>
<evidence type="ECO:0000313" key="3">
    <source>
        <dbReference type="EMBL" id="AIO00782.1"/>
    </source>
</evidence>
<name>A0A088SG46_LEIPA</name>
<accession>A0A088SG46</accession>
<keyword evidence="2" id="KW-1133">Transmembrane helix</keyword>
<feature type="transmembrane region" description="Helical" evidence="2">
    <location>
        <begin position="784"/>
        <end position="806"/>
    </location>
</feature>
<dbReference type="KEGG" id="lpan:LPMP_311910"/>
<dbReference type="RefSeq" id="XP_010701582.1">
    <property type="nucleotide sequence ID" value="XM_010703280.1"/>
</dbReference>
<sequence>MSAAIHIPPTRRSNPVFSQRHHHPNQPSPPISESMVRERLSANLPDSFNYLSNTRAVGRSHRPHSSSSSGAGSDRSATPPARTVRSGPGNERRSRPPHTFTRGSSSSSSCSSRSSSTSSDGGERYSFYARLAKIHRGGEPAALARCCDTVRGTLQLLKQAQLCTGDSDGAAGFFWLDLHGVPPPPRRGRAALRDADSGDAPMSALWRALGLQASTVHTFTTVCEQRQAHPRPARTLLDDVYEEVVVDFSCPDDRVLQVGPLRAPASAEPAMGVCDTGRCPEECVQLMHEQDSTAKRTPRDGVAGSAHYVALELATLLTPVHASAATMREAAWETALSPAPSAEEHANEPLNNLVWAGSLGRSMLSLPAAAAAIGRPAPPVLPAGLCQATQPSPHSQEPPAAAPLITSTYVVCFPAGCVTWCPASTLGLTSTDCRAHRSAAAAEVQCVKSWEQLQTAVLRRMWHATHLSRGAAAFPPHARCGAAPGELSAPSMSVALTEPVMCTSIFVSLLLSSACYAYLPNTAKFLGEVDAIDSMLPLIEMNCESDQADALRRVLLLRRRLALHRRLLFQKICLLEALDRPAIHTAAGFIRSLKSPMWVPCSATPVRIAERCKSAGWGSASAGGDRSNHLNASCTDVPWCSGAGTPTGNVARSRHSSEGLDANDSNGRPSPDKSSSDHVAQRVTWAAPSLQHQMAAAPSLNAIHKGITSVLHNLEVARTVLGNTTLIYTSKVNFSNSRTSETADYFSLICQYVLIVVLPLNIVASHWGMNCPVPFMAVEGTTPFWGIVGVLAFIGVTGLIFPFYAYKTRRIYLIA</sequence>
<dbReference type="AlphaFoldDB" id="A0A088SG46"/>
<keyword evidence="2" id="KW-0812">Transmembrane</keyword>
<feature type="compositionally biased region" description="Basic and acidic residues" evidence="1">
    <location>
        <begin position="670"/>
        <end position="680"/>
    </location>
</feature>
<feature type="transmembrane region" description="Helical" evidence="2">
    <location>
        <begin position="496"/>
        <end position="519"/>
    </location>
</feature>
<evidence type="ECO:0000313" key="4">
    <source>
        <dbReference type="Proteomes" id="UP000063063"/>
    </source>
</evidence>
<protein>
    <submittedName>
        <fullName evidence="3">Uncharacterized protein</fullName>
    </submittedName>
</protein>
<feature type="compositionally biased region" description="Low complexity" evidence="1">
    <location>
        <begin position="65"/>
        <end position="77"/>
    </location>
</feature>
<dbReference type="VEuPathDB" id="TriTrypDB:LPAL13_000028800"/>
<feature type="compositionally biased region" description="Low complexity" evidence="1">
    <location>
        <begin position="104"/>
        <end position="119"/>
    </location>
</feature>